<evidence type="ECO:0000256" key="1">
    <source>
        <dbReference type="ARBA" id="ARBA00004776"/>
    </source>
</evidence>
<reference evidence="6" key="1">
    <citation type="submission" date="2023-06" db="EMBL/GenBank/DDBJ databases">
        <title>SYSU T00b26.</title>
        <authorList>
            <person name="Gao L."/>
            <person name="Fang B.-Z."/>
            <person name="Li W.-J."/>
        </authorList>
    </citation>
    <scope>NUCLEOTIDE SEQUENCE</scope>
    <source>
        <strain evidence="6">SYSU T00b26</strain>
    </source>
</reference>
<dbReference type="PANTHER" id="PTHR43179">
    <property type="entry name" value="RHAMNOSYLTRANSFERASE WBBL"/>
    <property type="match status" value="1"/>
</dbReference>
<dbReference type="GO" id="GO:0016757">
    <property type="term" value="F:glycosyltransferase activity"/>
    <property type="evidence" value="ECO:0007669"/>
    <property type="project" value="UniProtKB-KW"/>
</dbReference>
<feature type="domain" description="Glycosyltransferase 2-like" evidence="5">
    <location>
        <begin position="13"/>
        <end position="172"/>
    </location>
</feature>
<dbReference type="EC" id="2.4.-.-" evidence="6"/>
<comment type="caution">
    <text evidence="6">The sequence shown here is derived from an EMBL/GenBank/DDBJ whole genome shotgun (WGS) entry which is preliminary data.</text>
</comment>
<dbReference type="EMBL" id="JAUHPV010000002">
    <property type="protein sequence ID" value="MDN4472041.1"/>
    <property type="molecule type" value="Genomic_DNA"/>
</dbReference>
<keyword evidence="3 6" id="KW-0328">Glycosyltransferase</keyword>
<comment type="similarity">
    <text evidence="2">Belongs to the glycosyltransferase 2 family.</text>
</comment>
<comment type="pathway">
    <text evidence="1">Cell wall biogenesis; cell wall polysaccharide biosynthesis.</text>
</comment>
<keyword evidence="7" id="KW-1185">Reference proteome</keyword>
<dbReference type="CDD" id="cd00761">
    <property type="entry name" value="Glyco_tranf_GTA_type"/>
    <property type="match status" value="1"/>
</dbReference>
<organism evidence="6 7">
    <name type="scientific">Demequina zhanjiangensis</name>
    <dbReference type="NCBI Taxonomy" id="3051659"/>
    <lineage>
        <taxon>Bacteria</taxon>
        <taxon>Bacillati</taxon>
        <taxon>Actinomycetota</taxon>
        <taxon>Actinomycetes</taxon>
        <taxon>Micrococcales</taxon>
        <taxon>Demequinaceae</taxon>
        <taxon>Demequina</taxon>
    </lineage>
</organism>
<proteinExistence type="inferred from homology"/>
<keyword evidence="4 6" id="KW-0808">Transferase</keyword>
<evidence type="ECO:0000256" key="3">
    <source>
        <dbReference type="ARBA" id="ARBA00022676"/>
    </source>
</evidence>
<dbReference type="RefSeq" id="WP_301126300.1">
    <property type="nucleotide sequence ID" value="NZ_JAUHPV010000002.1"/>
</dbReference>
<dbReference type="InterPro" id="IPR001173">
    <property type="entry name" value="Glyco_trans_2-like"/>
</dbReference>
<protein>
    <submittedName>
        <fullName evidence="6">Glycosyltransferase family 2 protein</fullName>
        <ecNumber evidence="6">2.4.-.-</ecNumber>
    </submittedName>
</protein>
<evidence type="ECO:0000259" key="5">
    <source>
        <dbReference type="Pfam" id="PF00535"/>
    </source>
</evidence>
<gene>
    <name evidence="6" type="ORF">QQX04_03420</name>
</gene>
<dbReference type="Proteomes" id="UP001172738">
    <property type="component" value="Unassembled WGS sequence"/>
</dbReference>
<evidence type="ECO:0000313" key="6">
    <source>
        <dbReference type="EMBL" id="MDN4472041.1"/>
    </source>
</evidence>
<dbReference type="Pfam" id="PF00535">
    <property type="entry name" value="Glycos_transf_2"/>
    <property type="match status" value="1"/>
</dbReference>
<evidence type="ECO:0000256" key="4">
    <source>
        <dbReference type="ARBA" id="ARBA00022679"/>
    </source>
</evidence>
<accession>A0ABT8FYR6</accession>
<evidence type="ECO:0000313" key="7">
    <source>
        <dbReference type="Proteomes" id="UP001172738"/>
    </source>
</evidence>
<dbReference type="PANTHER" id="PTHR43179:SF12">
    <property type="entry name" value="GALACTOFURANOSYLTRANSFERASE GLFT2"/>
    <property type="match status" value="1"/>
</dbReference>
<name>A0ABT8FYR6_9MICO</name>
<dbReference type="SUPFAM" id="SSF53448">
    <property type="entry name" value="Nucleotide-diphospho-sugar transferases"/>
    <property type="match status" value="1"/>
</dbReference>
<sequence length="314" mass="34178">MTRTPFAASEVLVTVCTYKRPEGLAAFLDSYAADATTSDATLLVVDNSTDGDAQAQVEAFAASHEREVRYAHEPRPGIAAARNRCLAEWGETHAALVFVDDDEEVPQGWLGALVGAAHGYDADIVNGHVLTVYPEPRPGWVERSGLFQRRLFPEGSSEGIPATNNTLLRREAWVEAGEPTFSESFSRTGGSDTDFFHRLIDGHGCRFVWSAEAAVTEPLPRSRMSVRWAWKRHMRAGNVLGRVMLQDRSRPVVLAGGVARVGQALAMGVVSAVTFREPVRWFVGRTARGLGVAGSALSQVVVEYERGGEVEPSR</sequence>
<evidence type="ECO:0000256" key="2">
    <source>
        <dbReference type="ARBA" id="ARBA00006739"/>
    </source>
</evidence>
<dbReference type="InterPro" id="IPR029044">
    <property type="entry name" value="Nucleotide-diphossugar_trans"/>
</dbReference>
<dbReference type="Gene3D" id="3.90.550.10">
    <property type="entry name" value="Spore Coat Polysaccharide Biosynthesis Protein SpsA, Chain A"/>
    <property type="match status" value="1"/>
</dbReference>